<keyword evidence="1" id="KW-0175">Coiled coil</keyword>
<proteinExistence type="predicted"/>
<feature type="compositionally biased region" description="Basic and acidic residues" evidence="2">
    <location>
        <begin position="46"/>
        <end position="55"/>
    </location>
</feature>
<reference evidence="3" key="1">
    <citation type="submission" date="2018-12" db="EMBL/GenBank/DDBJ databases">
        <authorList>
            <person name="Will S."/>
            <person name="Neumann-Schaal M."/>
            <person name="Henke P."/>
        </authorList>
    </citation>
    <scope>NUCLEOTIDE SEQUENCE</scope>
    <source>
        <strain evidence="3">PCC 7102</strain>
    </source>
</reference>
<comment type="caution">
    <text evidence="3">The sequence shown here is derived from an EMBL/GenBank/DDBJ whole genome shotgun (WGS) entry which is preliminary data.</text>
</comment>
<organism evidence="3 4">
    <name type="scientific">Dulcicalothrix desertica PCC 7102</name>
    <dbReference type="NCBI Taxonomy" id="232991"/>
    <lineage>
        <taxon>Bacteria</taxon>
        <taxon>Bacillati</taxon>
        <taxon>Cyanobacteriota</taxon>
        <taxon>Cyanophyceae</taxon>
        <taxon>Nostocales</taxon>
        <taxon>Calotrichaceae</taxon>
        <taxon>Dulcicalothrix</taxon>
    </lineage>
</organism>
<keyword evidence="4" id="KW-1185">Reference proteome</keyword>
<dbReference type="EMBL" id="RSCL01000001">
    <property type="protein sequence ID" value="RUT09785.1"/>
    <property type="molecule type" value="Genomic_DNA"/>
</dbReference>
<dbReference type="AlphaFoldDB" id="A0A3S1AUR8"/>
<evidence type="ECO:0000256" key="1">
    <source>
        <dbReference type="SAM" id="Coils"/>
    </source>
</evidence>
<accession>A0A3S1AUR8</accession>
<name>A0A3S1AUR8_9CYAN</name>
<feature type="region of interest" description="Disordered" evidence="2">
    <location>
        <begin position="30"/>
        <end position="55"/>
    </location>
</feature>
<sequence>MPAKKPTDKNTKAEILQAYEELAKEKSALKTELDATKNSSNNSTEKAPKTTVKEKPVVAEKTTMNSGASIQQKMNSTIENLIKIQMGFGSAANELSELLTARALKLAEVKQSFEQEVQQLKELHKLEVKENTLDTLVETYENNSKTYQEEYLKQSETLLQQIQEMRSSWQKEQEAHKLAIKERNDNLSRTRQREESGYKYDLELQRKLAIDEYEQQQKALYTQLEELQQETNKQWETREKGISEREQKFEELKAKVEALPKEKEAAIKKATEEGKGIAYYQAKIKSDLLAKDVDGQKRFYEQRLQSLEQTISNQDARIQNLSRQLESALKQVQDLAVKAIEGSSSVNSYQAMKEIALEQAKSQMKAK</sequence>
<feature type="compositionally biased region" description="Polar residues" evidence="2">
    <location>
        <begin position="36"/>
        <end position="45"/>
    </location>
</feature>
<feature type="coiled-coil region" evidence="1">
    <location>
        <begin position="290"/>
        <end position="338"/>
    </location>
</feature>
<protein>
    <submittedName>
        <fullName evidence="3">Uncharacterized protein</fullName>
    </submittedName>
</protein>
<evidence type="ECO:0000313" key="4">
    <source>
        <dbReference type="Proteomes" id="UP000271624"/>
    </source>
</evidence>
<dbReference type="Proteomes" id="UP000271624">
    <property type="component" value="Unassembled WGS sequence"/>
</dbReference>
<reference evidence="3" key="2">
    <citation type="journal article" date="2019" name="Genome Biol. Evol.">
        <title>Day and night: Metabolic profiles and evolutionary relationships of six axenic non-marine cyanobacteria.</title>
        <authorList>
            <person name="Will S.E."/>
            <person name="Henke P."/>
            <person name="Boedeker C."/>
            <person name="Huang S."/>
            <person name="Brinkmann H."/>
            <person name="Rohde M."/>
            <person name="Jarek M."/>
            <person name="Friedl T."/>
            <person name="Seufert S."/>
            <person name="Schumacher M."/>
            <person name="Overmann J."/>
            <person name="Neumann-Schaal M."/>
            <person name="Petersen J."/>
        </authorList>
    </citation>
    <scope>NUCLEOTIDE SEQUENCE [LARGE SCALE GENOMIC DNA]</scope>
    <source>
        <strain evidence="3">PCC 7102</strain>
    </source>
</reference>
<feature type="coiled-coil region" evidence="1">
    <location>
        <begin position="103"/>
        <end position="172"/>
    </location>
</feature>
<evidence type="ECO:0000256" key="2">
    <source>
        <dbReference type="SAM" id="MobiDB-lite"/>
    </source>
</evidence>
<evidence type="ECO:0000313" key="3">
    <source>
        <dbReference type="EMBL" id="RUT09785.1"/>
    </source>
</evidence>
<dbReference type="RefSeq" id="WP_127078135.1">
    <property type="nucleotide sequence ID" value="NZ_RSCL01000001.1"/>
</dbReference>
<dbReference type="OrthoDB" id="479613at2"/>
<gene>
    <name evidence="3" type="ORF">DSM106972_002800</name>
</gene>